<proteinExistence type="predicted"/>
<reference evidence="1 2" key="1">
    <citation type="submission" date="2023-09" db="EMBL/GenBank/DDBJ databases">
        <authorList>
            <person name="Rey-Velasco X."/>
        </authorList>
    </citation>
    <scope>NUCLEOTIDE SEQUENCE [LARGE SCALE GENOMIC DNA]</scope>
    <source>
        <strain evidence="1 2">P007</strain>
    </source>
</reference>
<protein>
    <submittedName>
        <fullName evidence="1">Uncharacterized protein</fullName>
    </submittedName>
</protein>
<evidence type="ECO:0000313" key="2">
    <source>
        <dbReference type="Proteomes" id="UP001250662"/>
    </source>
</evidence>
<name>A0ABU3BDS8_9FLAO</name>
<comment type="caution">
    <text evidence="1">The sequence shown here is derived from an EMBL/GenBank/DDBJ whole genome shotgun (WGS) entry which is preliminary data.</text>
</comment>
<evidence type="ECO:0000313" key="1">
    <source>
        <dbReference type="EMBL" id="MDT0620237.1"/>
    </source>
</evidence>
<keyword evidence="2" id="KW-1185">Reference proteome</keyword>
<dbReference type="Proteomes" id="UP001250662">
    <property type="component" value="Unassembled WGS sequence"/>
</dbReference>
<organism evidence="1 2">
    <name type="scientific">Croceitalea vernalis</name>
    <dbReference type="NCBI Taxonomy" id="3075599"/>
    <lineage>
        <taxon>Bacteria</taxon>
        <taxon>Pseudomonadati</taxon>
        <taxon>Bacteroidota</taxon>
        <taxon>Flavobacteriia</taxon>
        <taxon>Flavobacteriales</taxon>
        <taxon>Flavobacteriaceae</taxon>
        <taxon>Croceitalea</taxon>
    </lineage>
</organism>
<dbReference type="EMBL" id="JAVRHU010000001">
    <property type="protein sequence ID" value="MDT0620237.1"/>
    <property type="molecule type" value="Genomic_DNA"/>
</dbReference>
<dbReference type="RefSeq" id="WP_311386698.1">
    <property type="nucleotide sequence ID" value="NZ_JAVRHU010000001.1"/>
</dbReference>
<accession>A0ABU3BDS8</accession>
<sequence>MEKDLLIIQYDCKTDVDDLHSIAAFATLVSHSKYENLNYHAVAGTYGMQNGLYVPPNKLFALAFGENWSDAHNSYEKALETVTQLGLKTLKSTGSLWIAEAGQSDFTFDVIKALQLALPSFDNKRIHVVQHSDWNEEVTTPEKLDFVKSSITYYKIPDGNATKNGTPGFRTEEIIPWSDSIKGENLSQVWNLAIKLGNQYNGKDNRYLNKAIEKGSLDFSDFSEVCWILGLTDIEDANAYFKYISEKD</sequence>
<gene>
    <name evidence="1" type="ORF">RM520_01295</name>
</gene>